<dbReference type="Proteomes" id="UP000644507">
    <property type="component" value="Unassembled WGS sequence"/>
</dbReference>
<sequence length="82" mass="9317">MDDPEILALLPAIEEQLTSSETPFVASTLTGLSAEDDIEEEEAKYMIAFCLADEIEKMDREERPFDLERYKLLLTLLPALPQ</sequence>
<dbReference type="RefSeq" id="WP_189568642.1">
    <property type="nucleotide sequence ID" value="NZ_BMXI01000004.1"/>
</dbReference>
<proteinExistence type="predicted"/>
<protein>
    <submittedName>
        <fullName evidence="1">Uncharacterized protein</fullName>
    </submittedName>
</protein>
<reference evidence="1" key="2">
    <citation type="submission" date="2020-09" db="EMBL/GenBank/DDBJ databases">
        <authorList>
            <person name="Sun Q."/>
            <person name="Kim S."/>
        </authorList>
    </citation>
    <scope>NUCLEOTIDE SEQUENCE</scope>
    <source>
        <strain evidence="1">KCTC 12988</strain>
    </source>
</reference>
<evidence type="ECO:0000313" key="2">
    <source>
        <dbReference type="Proteomes" id="UP000644507"/>
    </source>
</evidence>
<dbReference type="EMBL" id="BMXI01000004">
    <property type="protein sequence ID" value="GHC48788.1"/>
    <property type="molecule type" value="Genomic_DNA"/>
</dbReference>
<reference evidence="1" key="1">
    <citation type="journal article" date="2014" name="Int. J. Syst. Evol. Microbiol.">
        <title>Complete genome sequence of Corynebacterium casei LMG S-19264T (=DSM 44701T), isolated from a smear-ripened cheese.</title>
        <authorList>
            <consortium name="US DOE Joint Genome Institute (JGI-PGF)"/>
            <person name="Walter F."/>
            <person name="Albersmeier A."/>
            <person name="Kalinowski J."/>
            <person name="Ruckert C."/>
        </authorList>
    </citation>
    <scope>NUCLEOTIDE SEQUENCE</scope>
    <source>
        <strain evidence="1">KCTC 12988</strain>
    </source>
</reference>
<dbReference type="AlphaFoldDB" id="A0A918TH00"/>
<comment type="caution">
    <text evidence="1">The sequence shown here is derived from an EMBL/GenBank/DDBJ whole genome shotgun (WGS) entry which is preliminary data.</text>
</comment>
<gene>
    <name evidence="1" type="ORF">GCM10007100_13400</name>
</gene>
<accession>A0A918TH00</accession>
<name>A0A918TH00_9BACT</name>
<evidence type="ECO:0000313" key="1">
    <source>
        <dbReference type="EMBL" id="GHC48788.1"/>
    </source>
</evidence>
<organism evidence="1 2">
    <name type="scientific">Roseibacillus persicicus</name>
    <dbReference type="NCBI Taxonomy" id="454148"/>
    <lineage>
        <taxon>Bacteria</taxon>
        <taxon>Pseudomonadati</taxon>
        <taxon>Verrucomicrobiota</taxon>
        <taxon>Verrucomicrobiia</taxon>
        <taxon>Verrucomicrobiales</taxon>
        <taxon>Verrucomicrobiaceae</taxon>
        <taxon>Roseibacillus</taxon>
    </lineage>
</organism>
<keyword evidence="2" id="KW-1185">Reference proteome</keyword>